<dbReference type="GO" id="GO:0004329">
    <property type="term" value="F:formate-tetrahydrofolate ligase activity"/>
    <property type="evidence" value="ECO:0007669"/>
    <property type="project" value="UniProtKB-UniRule"/>
</dbReference>
<dbReference type="InterPro" id="IPR000559">
    <property type="entry name" value="Formate_THF_ligase"/>
</dbReference>
<reference evidence="10" key="1">
    <citation type="submission" date="2017-04" db="EMBL/GenBank/DDBJ databases">
        <title>Finegoldia magna isolated from orthopedic joint implant-associated infections.</title>
        <authorList>
            <person name="Bjorklund S."/>
            <person name="Bruggemann H."/>
            <person name="Jensen A."/>
            <person name="Hellmark B."/>
            <person name="Soderquist B."/>
        </authorList>
    </citation>
    <scope>NUCLEOTIDE SEQUENCE [LARGE SCALE GENOMIC DNA]</scope>
    <source>
        <strain evidence="10">CCUG 54800</strain>
    </source>
</reference>
<dbReference type="Gene3D" id="3.10.410.10">
    <property type="entry name" value="Formyltetrahydrofolate synthetase, domain 3"/>
    <property type="match status" value="1"/>
</dbReference>
<evidence type="ECO:0000256" key="1">
    <source>
        <dbReference type="ARBA" id="ARBA00004777"/>
    </source>
</evidence>
<dbReference type="CDD" id="cd00477">
    <property type="entry name" value="FTHFS"/>
    <property type="match status" value="1"/>
</dbReference>
<keyword evidence="2 8" id="KW-0554">One-carbon metabolism</keyword>
<comment type="pathway">
    <text evidence="1 8">One-carbon metabolism; tetrahydrofolate interconversion.</text>
</comment>
<evidence type="ECO:0000256" key="7">
    <source>
        <dbReference type="ARBA" id="ARBA00061363"/>
    </source>
</evidence>
<keyword evidence="4 8" id="KW-0547">Nucleotide-binding</keyword>
<sequence length="552" mass="60464">MATDVEIAQKAKLEKISVIAEKMGLTEEDYEQYGRYKAKLDLNLFEKNKDKKDGKLILMTSINPTPTGEGKTTMNVGLAMGLNKIGKNAISVLREPSLGPNFGMKGGAAGGGYAQVVPMDEINMHFTGDFHAITTANNLICAMMDNHIHQGNALNIDPKQILIKRCMDMNERELRDIIIGVGTKGNGVMRQDGFEITVASEIMAILCLAKDLKDLKERVGNILIAFDKEGKPVYAKDVKADGAVALIMKEAIKPNLVQTLEHTPAIIHGGPFANIAHGCNSLIATKLGLKLGDYVVTEAGFGADLGAEKFFDIKCRNDLYPNMVCIVATIKALKHHGEAEDYKVENVEALEKGYANLKRHIENMKKYKVPVVVAINRFANDTDAEIKKLTELVEADGTRAIFCDVWAEGGEGAKELAEYVVENTKEENEFEFLYDLELPIKEKIEKIAKEIYRADGVEFSAKAKKKLKQIKELGLDNYPVCMAKTQYSFSDNKKLIGAPTGFTITVSDFKISRGAGFVVALLGSVMTMPGLPKVPSAEKCDVLDDGTVVGLF</sequence>
<keyword evidence="5 8" id="KW-0067">ATP-binding</keyword>
<comment type="caution">
    <text evidence="9">The sequence shown here is derived from an EMBL/GenBank/DDBJ whole genome shotgun (WGS) entry which is preliminary data.</text>
</comment>
<dbReference type="PROSITE" id="PS00721">
    <property type="entry name" value="FTHFS_1"/>
    <property type="match status" value="1"/>
</dbReference>
<dbReference type="Pfam" id="PF01268">
    <property type="entry name" value="FTHFS"/>
    <property type="match status" value="1"/>
</dbReference>
<evidence type="ECO:0000256" key="8">
    <source>
        <dbReference type="HAMAP-Rule" id="MF_01543"/>
    </source>
</evidence>
<dbReference type="AlphaFoldDB" id="A0A233V751"/>
<feature type="binding site" evidence="8">
    <location>
        <begin position="65"/>
        <end position="72"/>
    </location>
    <ligand>
        <name>ATP</name>
        <dbReference type="ChEBI" id="CHEBI:30616"/>
    </ligand>
</feature>
<dbReference type="Gene3D" id="3.30.1510.10">
    <property type="entry name" value="Domain 2, N(10)-formyltetrahydrofolate synthetase"/>
    <property type="match status" value="1"/>
</dbReference>
<dbReference type="UniPathway" id="UPA00193"/>
<keyword evidence="3 8" id="KW-0436">Ligase</keyword>
<dbReference type="InterPro" id="IPR020628">
    <property type="entry name" value="Formate_THF_ligase_CS"/>
</dbReference>
<dbReference type="Proteomes" id="UP000215413">
    <property type="component" value="Unassembled WGS sequence"/>
</dbReference>
<proteinExistence type="inferred from homology"/>
<dbReference type="EMBL" id="NDYC01000014">
    <property type="protein sequence ID" value="OXZ28219.1"/>
    <property type="molecule type" value="Genomic_DNA"/>
</dbReference>
<dbReference type="Gene3D" id="3.40.50.300">
    <property type="entry name" value="P-loop containing nucleotide triphosphate hydrolases"/>
    <property type="match status" value="1"/>
</dbReference>
<gene>
    <name evidence="8" type="primary">fhs</name>
    <name evidence="9" type="ORF">B9N49_02655</name>
</gene>
<organism evidence="9 10">
    <name type="scientific">Finegoldia magna</name>
    <name type="common">Peptostreptococcus magnus</name>
    <dbReference type="NCBI Taxonomy" id="1260"/>
    <lineage>
        <taxon>Bacteria</taxon>
        <taxon>Bacillati</taxon>
        <taxon>Bacillota</taxon>
        <taxon>Tissierellia</taxon>
        <taxon>Tissierellales</taxon>
        <taxon>Peptoniphilaceae</taxon>
        <taxon>Finegoldia</taxon>
    </lineage>
</organism>
<dbReference type="GO" id="GO:0035999">
    <property type="term" value="P:tetrahydrofolate interconversion"/>
    <property type="evidence" value="ECO:0007669"/>
    <property type="project" value="UniProtKB-UniRule"/>
</dbReference>
<dbReference type="InterPro" id="IPR027417">
    <property type="entry name" value="P-loop_NTPase"/>
</dbReference>
<comment type="similarity">
    <text evidence="7 8">Belongs to the formate--tetrahydrofolate ligase family.</text>
</comment>
<comment type="catalytic activity">
    <reaction evidence="6 8">
        <text>(6S)-5,6,7,8-tetrahydrofolate + formate + ATP = (6R)-10-formyltetrahydrofolate + ADP + phosphate</text>
        <dbReference type="Rhea" id="RHEA:20221"/>
        <dbReference type="ChEBI" id="CHEBI:15740"/>
        <dbReference type="ChEBI" id="CHEBI:30616"/>
        <dbReference type="ChEBI" id="CHEBI:43474"/>
        <dbReference type="ChEBI" id="CHEBI:57453"/>
        <dbReference type="ChEBI" id="CHEBI:195366"/>
        <dbReference type="ChEBI" id="CHEBI:456216"/>
        <dbReference type="EC" id="6.3.4.3"/>
    </reaction>
</comment>
<evidence type="ECO:0000256" key="4">
    <source>
        <dbReference type="ARBA" id="ARBA00022741"/>
    </source>
</evidence>
<dbReference type="FunFam" id="3.30.1510.10:FF:000001">
    <property type="entry name" value="Formate--tetrahydrofolate ligase"/>
    <property type="match status" value="1"/>
</dbReference>
<evidence type="ECO:0000256" key="3">
    <source>
        <dbReference type="ARBA" id="ARBA00022598"/>
    </source>
</evidence>
<evidence type="ECO:0000256" key="6">
    <source>
        <dbReference type="ARBA" id="ARBA00049033"/>
    </source>
</evidence>
<dbReference type="HAMAP" id="MF_01543">
    <property type="entry name" value="FTHFS"/>
    <property type="match status" value="1"/>
</dbReference>
<dbReference type="GO" id="GO:0005524">
    <property type="term" value="F:ATP binding"/>
    <property type="evidence" value="ECO:0007669"/>
    <property type="project" value="UniProtKB-UniRule"/>
</dbReference>
<dbReference type="FunFam" id="3.10.410.10:FF:000001">
    <property type="entry name" value="Putative formate--tetrahydrofolate ligase"/>
    <property type="match status" value="1"/>
</dbReference>
<dbReference type="EC" id="6.3.4.3" evidence="8"/>
<accession>A0A233V751</accession>
<evidence type="ECO:0000256" key="5">
    <source>
        <dbReference type="ARBA" id="ARBA00022840"/>
    </source>
</evidence>
<evidence type="ECO:0000313" key="10">
    <source>
        <dbReference type="Proteomes" id="UP000215413"/>
    </source>
</evidence>
<dbReference type="NCBIfam" id="NF010030">
    <property type="entry name" value="PRK13505.1"/>
    <property type="match status" value="1"/>
</dbReference>
<evidence type="ECO:0000256" key="2">
    <source>
        <dbReference type="ARBA" id="ARBA00022563"/>
    </source>
</evidence>
<dbReference type="SUPFAM" id="SSF52540">
    <property type="entry name" value="P-loop containing nucleoside triphosphate hydrolases"/>
    <property type="match status" value="1"/>
</dbReference>
<protein>
    <recommendedName>
        <fullName evidence="8">Formate--tetrahydrofolate ligase</fullName>
        <ecNumber evidence="8">6.3.4.3</ecNumber>
    </recommendedName>
    <alternativeName>
        <fullName evidence="8">Formyltetrahydrofolate synthetase</fullName>
        <shortName evidence="8">FHS</shortName>
        <shortName evidence="8">FTHFS</shortName>
    </alternativeName>
</protein>
<name>A0A233V751_FINMA</name>
<evidence type="ECO:0000313" key="9">
    <source>
        <dbReference type="EMBL" id="OXZ28219.1"/>
    </source>
</evidence>